<sequence>MVICPNRFPSPRCRLSISLLNLERSFGDSETITELSNPAMLNVLLGAMAVIVFCPISLDTEAITTCWFPLRARSAWISSEKMRTLFLRQISPIISSSFLLHSFPRGLWELHRMNIFTPDAILCSNSCQFTLYSPSCNKSLEVTTSLSFPFITEKKGG</sequence>
<gene>
    <name evidence="1" type="ORF">SDC9_100516</name>
</gene>
<proteinExistence type="predicted"/>
<name>A0A645AL42_9ZZZZ</name>
<protein>
    <submittedName>
        <fullName evidence="1">Uncharacterized protein</fullName>
    </submittedName>
</protein>
<organism evidence="1">
    <name type="scientific">bioreactor metagenome</name>
    <dbReference type="NCBI Taxonomy" id="1076179"/>
    <lineage>
        <taxon>unclassified sequences</taxon>
        <taxon>metagenomes</taxon>
        <taxon>ecological metagenomes</taxon>
    </lineage>
</organism>
<accession>A0A645AL42</accession>
<reference evidence="1" key="1">
    <citation type="submission" date="2019-08" db="EMBL/GenBank/DDBJ databases">
        <authorList>
            <person name="Kucharzyk K."/>
            <person name="Murdoch R.W."/>
            <person name="Higgins S."/>
            <person name="Loffler F."/>
        </authorList>
    </citation>
    <scope>NUCLEOTIDE SEQUENCE</scope>
</reference>
<dbReference type="AlphaFoldDB" id="A0A645AL42"/>
<comment type="caution">
    <text evidence="1">The sequence shown here is derived from an EMBL/GenBank/DDBJ whole genome shotgun (WGS) entry which is preliminary data.</text>
</comment>
<evidence type="ECO:0000313" key="1">
    <source>
        <dbReference type="EMBL" id="MPM53747.1"/>
    </source>
</evidence>
<dbReference type="EMBL" id="VSSQ01014481">
    <property type="protein sequence ID" value="MPM53747.1"/>
    <property type="molecule type" value="Genomic_DNA"/>
</dbReference>